<proteinExistence type="evidence at transcript level"/>
<dbReference type="PANTHER" id="PTHR12186:SF2">
    <property type="entry name" value="FGFR1 ONCOGENE PARTNER 2 HOMOLOG"/>
    <property type="match status" value="1"/>
</dbReference>
<protein>
    <submittedName>
        <fullName evidence="4">Putative fgfr1 oncoprotein partner 2</fullName>
    </submittedName>
</protein>
<evidence type="ECO:0000256" key="3">
    <source>
        <dbReference type="SAM" id="Coils"/>
    </source>
</evidence>
<dbReference type="AlphaFoldDB" id="A0A023F995"/>
<evidence type="ECO:0000256" key="2">
    <source>
        <dbReference type="ARBA" id="ARBA00023054"/>
    </source>
</evidence>
<name>A0A023F995_TRIIF</name>
<dbReference type="InterPro" id="IPR008555">
    <property type="entry name" value="SIKE"/>
</dbReference>
<keyword evidence="2 3" id="KW-0175">Coiled coil</keyword>
<feature type="coiled-coil region" evidence="3">
    <location>
        <begin position="62"/>
        <end position="107"/>
    </location>
</feature>
<evidence type="ECO:0000256" key="1">
    <source>
        <dbReference type="ARBA" id="ARBA00005537"/>
    </source>
</evidence>
<evidence type="ECO:0000313" key="4">
    <source>
        <dbReference type="EMBL" id="JAC17569.1"/>
    </source>
</evidence>
<comment type="similarity">
    <text evidence="1">Belongs to the SIKE family.</text>
</comment>
<sequence length="203" mass="23136">MSLTIQQIVLDAKNLAMKLKESNLVADNLISQGQTIHRQMDIMKQYADDISELNESAGHRPHNALIASIQQENRHLRDLQQENRELRAALEEQQSALELIMSKYRQQISKLVVDSRINLPSMYNQRYSEIIVEQALKIQEMAAVMGKVAEVDEIESARIEEQFRSLTTENQGLRNLLDISKKNGSLGLDLNNYESNDINESTA</sequence>
<dbReference type="PANTHER" id="PTHR12186">
    <property type="entry name" value="SIKE FAMILY MEMBER"/>
    <property type="match status" value="1"/>
</dbReference>
<organism evidence="4">
    <name type="scientific">Triatoma infestans</name>
    <name type="common">Assassin bug</name>
    <dbReference type="NCBI Taxonomy" id="30076"/>
    <lineage>
        <taxon>Eukaryota</taxon>
        <taxon>Metazoa</taxon>
        <taxon>Ecdysozoa</taxon>
        <taxon>Arthropoda</taxon>
        <taxon>Hexapoda</taxon>
        <taxon>Insecta</taxon>
        <taxon>Pterygota</taxon>
        <taxon>Neoptera</taxon>
        <taxon>Paraneoptera</taxon>
        <taxon>Hemiptera</taxon>
        <taxon>Heteroptera</taxon>
        <taxon>Panheteroptera</taxon>
        <taxon>Cimicomorpha</taxon>
        <taxon>Reduviidae</taxon>
        <taxon>Triatominae</taxon>
        <taxon>Triatoma</taxon>
    </lineage>
</organism>
<dbReference type="EMBL" id="GBBI01001143">
    <property type="protein sequence ID" value="JAC17569.1"/>
    <property type="molecule type" value="mRNA"/>
</dbReference>
<accession>A0A023F995</accession>
<reference evidence="4" key="1">
    <citation type="journal article" date="2014" name="PLoS Negl. Trop. Dis.">
        <title>An updated insight into the Sialotranscriptome of Triatoma infestans: developmental stage and geographic variations.</title>
        <authorList>
            <person name="Schwarz A."/>
            <person name="Medrano-Mercado N."/>
            <person name="Schaub G.A."/>
            <person name="Struchiner C.J."/>
            <person name="Bargues M.D."/>
            <person name="Levy M.Z."/>
            <person name="Ribeiro J.M."/>
        </authorList>
    </citation>
    <scope>NUCLEOTIDE SEQUENCE</scope>
    <source>
        <strain evidence="4">Chile</strain>
        <tissue evidence="4">Salivary glands</tissue>
    </source>
</reference>
<dbReference type="Pfam" id="PF05769">
    <property type="entry name" value="SIKE"/>
    <property type="match status" value="1"/>
</dbReference>